<dbReference type="SUPFAM" id="SSF75011">
    <property type="entry name" value="3-carboxy-cis,cis-mucoante lactonizing enzyme"/>
    <property type="match status" value="1"/>
</dbReference>
<reference evidence="1" key="1">
    <citation type="submission" date="2020-05" db="EMBL/GenBank/DDBJ databases">
        <authorList>
            <person name="Chiriac C."/>
            <person name="Salcher M."/>
            <person name="Ghai R."/>
            <person name="Kavagutti S V."/>
        </authorList>
    </citation>
    <scope>NUCLEOTIDE SEQUENCE</scope>
</reference>
<proteinExistence type="predicted"/>
<protein>
    <submittedName>
        <fullName evidence="1">Unannotated protein</fullName>
    </submittedName>
</protein>
<sequence length="463" mass="50459">MTDQAQIPVDEVGQYWPTPWSSEDGGSQRWCCAGGQAGLGIKPGERLEVAAVIDAYASDMVIRRNDGELYALRHEMPWTGGAQAAPVRGWTEKLDPITLEVTASTPKLPGGPYWPGGIGCHANGDIYMVFGGWAHRLTADLEVLASHKLPVTRPHNSFVILNGGELVTKDCDAPVGLAPSTVSILDPLTLLPVAVPLTLPEPSIGRLCSDGENVFVIGTTKVFRLHLDRAAGKIVVDEDWQPSYGPAPGRSYGWDPVITDQHLLWMDNGQNDTDVTMLDCGTAPDPVRLWWARRDDASKIDSVEISGLAYGTESNPPAWDPVGGVVIAYDAGNAVLRAWRLVGDTMEELWRRDGFAHAGHLILYPDTRELVVQDWQQPKFLRRPLVRRITRPVLQALGKFALVRKNGVALGHDQLVVLDLDTGADKARVDVPSPCQGYLFPAPGFGRDLYYQSATTIARVAVV</sequence>
<dbReference type="AlphaFoldDB" id="A0A6J5ZW10"/>
<evidence type="ECO:0000313" key="1">
    <source>
        <dbReference type="EMBL" id="CAB4345466.1"/>
    </source>
</evidence>
<name>A0A6J5ZW10_9ZZZZ</name>
<accession>A0A6J5ZW10</accession>
<gene>
    <name evidence="1" type="ORF">UFOPK3522_01110</name>
</gene>
<dbReference type="EMBL" id="CAESAO010000101">
    <property type="protein sequence ID" value="CAB4345466.1"/>
    <property type="molecule type" value="Genomic_DNA"/>
</dbReference>
<organism evidence="1">
    <name type="scientific">freshwater metagenome</name>
    <dbReference type="NCBI Taxonomy" id="449393"/>
    <lineage>
        <taxon>unclassified sequences</taxon>
        <taxon>metagenomes</taxon>
        <taxon>ecological metagenomes</taxon>
    </lineage>
</organism>